<dbReference type="PROSITE" id="PS00086">
    <property type="entry name" value="CYTOCHROME_P450"/>
    <property type="match status" value="1"/>
</dbReference>
<dbReference type="EMBL" id="VJZE01000172">
    <property type="protein sequence ID" value="MPY42714.1"/>
    <property type="molecule type" value="Genomic_DNA"/>
</dbReference>
<dbReference type="PANTHER" id="PTHR46696:SF1">
    <property type="entry name" value="CYTOCHROME P450 YJIB-RELATED"/>
    <property type="match status" value="1"/>
</dbReference>
<evidence type="ECO:0000256" key="7">
    <source>
        <dbReference type="RuleBase" id="RU000461"/>
    </source>
</evidence>
<evidence type="ECO:0000313" key="9">
    <source>
        <dbReference type="Proteomes" id="UP000326979"/>
    </source>
</evidence>
<evidence type="ECO:0000313" key="8">
    <source>
        <dbReference type="EMBL" id="MPY42714.1"/>
    </source>
</evidence>
<dbReference type="GO" id="GO:0005506">
    <property type="term" value="F:iron ion binding"/>
    <property type="evidence" value="ECO:0007669"/>
    <property type="project" value="InterPro"/>
</dbReference>
<sequence length="441" mass="48098">MGCAKTSVTITLRSPSEGLRLMICGPLAEGRSVMDRPDDVLAEFASPGFLRDPHPLLQWLRENEPVHRTRAGYYLVSRHTDADRVLRKSGTEFRGLDPAEVATLFPQASQHPSLAFLAGSLASKNPPEHTRLRRSVARAFTPRHVNTMRGEIEAICERLIRAMTEALNDGEVVDLHSGLSRPMTVDVISTLLGVPEADRDWLAESVDGIVRGFVARSVETIRTADDSTVRLEEYFRELMAQRRHEPRDDLLSLLVGDPGDGEERLSDEDVFPLLGSLWIAGFGSTAAGIDFGVLAMAAYPDERGHLLGGHDKTVAFVNEVARHAGGPFLFTSVPRIAVTDIELSGVRIRAGSDVRPLFAAANRDPAVFPEPDRFLPGRDNSRTLAFGAGIHSCLGAFLARDQIAIALSRLYDSFPGLMCAGAPQWGGTGHLRFPLNLPVSL</sequence>
<evidence type="ECO:0000256" key="3">
    <source>
        <dbReference type="ARBA" id="ARBA00022723"/>
    </source>
</evidence>
<dbReference type="Proteomes" id="UP000326979">
    <property type="component" value="Unassembled WGS sequence"/>
</dbReference>
<name>A0A5N8W8T6_9ACTN</name>
<keyword evidence="5 7" id="KW-0408">Iron</keyword>
<dbReference type="GO" id="GO:0016705">
    <property type="term" value="F:oxidoreductase activity, acting on paired donors, with incorporation or reduction of molecular oxygen"/>
    <property type="evidence" value="ECO:0007669"/>
    <property type="project" value="InterPro"/>
</dbReference>
<dbReference type="InterPro" id="IPR001128">
    <property type="entry name" value="Cyt_P450"/>
</dbReference>
<dbReference type="AlphaFoldDB" id="A0A5N8W8T6"/>
<proteinExistence type="inferred from homology"/>
<keyword evidence="9" id="KW-1185">Reference proteome</keyword>
<dbReference type="InterPro" id="IPR036396">
    <property type="entry name" value="Cyt_P450_sf"/>
</dbReference>
<keyword evidence="4 7" id="KW-0560">Oxidoreductase</keyword>
<dbReference type="Gene3D" id="1.10.630.10">
    <property type="entry name" value="Cytochrome P450"/>
    <property type="match status" value="1"/>
</dbReference>
<comment type="similarity">
    <text evidence="1 7">Belongs to the cytochrome P450 family.</text>
</comment>
<keyword evidence="3 7" id="KW-0479">Metal-binding</keyword>
<comment type="caution">
    <text evidence="8">The sequence shown here is derived from an EMBL/GenBank/DDBJ whole genome shotgun (WGS) entry which is preliminary data.</text>
</comment>
<dbReference type="GO" id="GO:0020037">
    <property type="term" value="F:heme binding"/>
    <property type="evidence" value="ECO:0007669"/>
    <property type="project" value="InterPro"/>
</dbReference>
<dbReference type="InterPro" id="IPR017972">
    <property type="entry name" value="Cyt_P450_CS"/>
</dbReference>
<keyword evidence="2 7" id="KW-0349">Heme</keyword>
<dbReference type="GO" id="GO:0004497">
    <property type="term" value="F:monooxygenase activity"/>
    <property type="evidence" value="ECO:0007669"/>
    <property type="project" value="UniProtKB-KW"/>
</dbReference>
<dbReference type="FunFam" id="1.10.630.10:FF:000018">
    <property type="entry name" value="Cytochrome P450 monooxygenase"/>
    <property type="match status" value="1"/>
</dbReference>
<accession>A0A5N8W8T6</accession>
<evidence type="ECO:0000256" key="6">
    <source>
        <dbReference type="ARBA" id="ARBA00023033"/>
    </source>
</evidence>
<evidence type="ECO:0000256" key="4">
    <source>
        <dbReference type="ARBA" id="ARBA00023002"/>
    </source>
</evidence>
<dbReference type="SUPFAM" id="SSF48264">
    <property type="entry name" value="Cytochrome P450"/>
    <property type="match status" value="1"/>
</dbReference>
<protein>
    <submittedName>
        <fullName evidence="8">Cytochrome P450</fullName>
    </submittedName>
</protein>
<keyword evidence="6 7" id="KW-0503">Monooxygenase</keyword>
<gene>
    <name evidence="8" type="ORF">FNH04_23265</name>
</gene>
<evidence type="ECO:0000256" key="2">
    <source>
        <dbReference type="ARBA" id="ARBA00022617"/>
    </source>
</evidence>
<dbReference type="PRINTS" id="PR00359">
    <property type="entry name" value="BP450"/>
</dbReference>
<evidence type="ECO:0000256" key="5">
    <source>
        <dbReference type="ARBA" id="ARBA00023004"/>
    </source>
</evidence>
<dbReference type="InterPro" id="IPR002397">
    <property type="entry name" value="Cyt_P450_B"/>
</dbReference>
<reference evidence="8 9" key="1">
    <citation type="submission" date="2019-07" db="EMBL/GenBank/DDBJ databases">
        <title>New species of Amycolatopsis and Streptomyces.</title>
        <authorList>
            <person name="Duangmal K."/>
            <person name="Teo W.F.A."/>
            <person name="Lipun K."/>
        </authorList>
    </citation>
    <scope>NUCLEOTIDE SEQUENCE [LARGE SCALE GENOMIC DNA]</scope>
    <source>
        <strain evidence="8 9">TISTR 2346</strain>
    </source>
</reference>
<dbReference type="PANTHER" id="PTHR46696">
    <property type="entry name" value="P450, PUTATIVE (EUROFUNG)-RELATED"/>
    <property type="match status" value="1"/>
</dbReference>
<evidence type="ECO:0000256" key="1">
    <source>
        <dbReference type="ARBA" id="ARBA00010617"/>
    </source>
</evidence>
<dbReference type="OrthoDB" id="5500002at2"/>
<organism evidence="8 9">
    <name type="scientific">Streptomyces phyllanthi</name>
    <dbReference type="NCBI Taxonomy" id="1803180"/>
    <lineage>
        <taxon>Bacteria</taxon>
        <taxon>Bacillati</taxon>
        <taxon>Actinomycetota</taxon>
        <taxon>Actinomycetes</taxon>
        <taxon>Kitasatosporales</taxon>
        <taxon>Streptomycetaceae</taxon>
        <taxon>Streptomyces</taxon>
    </lineage>
</organism>
<dbReference type="Pfam" id="PF00067">
    <property type="entry name" value="p450"/>
    <property type="match status" value="1"/>
</dbReference>